<organism evidence="2 3">
    <name type="scientific">Imperialibacter roseus</name>
    <dbReference type="NCBI Taxonomy" id="1324217"/>
    <lineage>
        <taxon>Bacteria</taxon>
        <taxon>Pseudomonadati</taxon>
        <taxon>Bacteroidota</taxon>
        <taxon>Cytophagia</taxon>
        <taxon>Cytophagales</taxon>
        <taxon>Flammeovirgaceae</taxon>
        <taxon>Imperialibacter</taxon>
    </lineage>
</organism>
<dbReference type="RefSeq" id="WP_317490979.1">
    <property type="nucleotide sequence ID" value="NZ_CP136051.1"/>
</dbReference>
<evidence type="ECO:0000313" key="2">
    <source>
        <dbReference type="EMBL" id="WOK08337.1"/>
    </source>
</evidence>
<gene>
    <name evidence="2" type="ORF">RT717_06760</name>
</gene>
<feature type="region of interest" description="Disordered" evidence="1">
    <location>
        <begin position="1"/>
        <end position="21"/>
    </location>
</feature>
<reference evidence="2 3" key="1">
    <citation type="journal article" date="2023" name="Microbiol. Resour. Announc.">
        <title>Complete Genome Sequence of Imperialibacter roseus strain P4T.</title>
        <authorList>
            <person name="Tizabi D.R."/>
            <person name="Bachvaroff T."/>
            <person name="Hill R.T."/>
        </authorList>
    </citation>
    <scope>NUCLEOTIDE SEQUENCE [LARGE SCALE GENOMIC DNA]</scope>
    <source>
        <strain evidence="2 3">P4T</strain>
    </source>
</reference>
<evidence type="ECO:0000256" key="1">
    <source>
        <dbReference type="SAM" id="MobiDB-lite"/>
    </source>
</evidence>
<accession>A0ABZ0IV04</accession>
<dbReference type="EMBL" id="CP136051">
    <property type="protein sequence ID" value="WOK08337.1"/>
    <property type="molecule type" value="Genomic_DNA"/>
</dbReference>
<sequence>MKDLATSSNYELNSADRTGQDQVPTVITSVYQDETYEGSEFIDDSIRMSDHLSVWN</sequence>
<name>A0ABZ0IV04_9BACT</name>
<protein>
    <submittedName>
        <fullName evidence="2">Uncharacterized protein</fullName>
    </submittedName>
</protein>
<keyword evidence="3" id="KW-1185">Reference proteome</keyword>
<proteinExistence type="predicted"/>
<evidence type="ECO:0000313" key="3">
    <source>
        <dbReference type="Proteomes" id="UP001302349"/>
    </source>
</evidence>
<dbReference type="Proteomes" id="UP001302349">
    <property type="component" value="Chromosome"/>
</dbReference>